<evidence type="ECO:0000256" key="5">
    <source>
        <dbReference type="ARBA" id="ARBA00023043"/>
    </source>
</evidence>
<sequence>MGRVDIVKILLSRSADVDMPDYGKQTALHYAAGWCHGNVVGLLLEKGARADLRDDEGRTPLHYASGHGYLEIVERLLEHEEEDSINIQDGNGQTALHFAARGKERGGSNHEQVIQLLLKKGANIHARDKSQRSALDYAELKSHKRRADLLGNNAPGSILAPTSKLTGTISMMNEEVAQILQPPRQYTNLDIQKVCDRLKKFPFNWERTTKIYIVLTIMSTTRSVLELLDKFKEKRFTDYLLPFKRGDLATVLDPGDCLKFVDQQEKVLSETFRFNKSNLGEHYNLRTDEWRGNLEEIAELGQGAFGKVYKVKSRGFNGVYALKQIDRVVQTAEKELNILEMVKHSNIVSFVGSFTSPNYFGLLMEPAADHNLETYLSEASVDPGKKPSLASFFGCLANALFYLHNHANLRHNDIKPQNILVHGGRVFLSDFGISLDWKATLQTTTVAPTARTPLYCAPEVMQEGRPRNSSADIWSLGCVFLEIMTVLKGRGGLENTYLPEETPEEFPIEEHTRIATIGWPGEQVRVYVLDEDNHIQERAWDPISGWSDGALSAYRVKAAPFSELAVTSWGDGNIILCYQDDERAIRILHGWASKSLWRRGSKLTDAAEGSPLTAISFEHLGNHAFRLYYSQEGYELREACWDKIEDEARADFNHYMGGYIRPARGVASIAATATKEVEVEFYVYSSTPTGIQEWRYSGGWLPWPKHITEEAPTVYISTLRRGTDSVGIYFVRRGGVIEILRSSGNFTEKRILSAPACRGAECPHI</sequence>
<dbReference type="STRING" id="356882.A0A423V7I9"/>
<dbReference type="InterPro" id="IPR012475">
    <property type="entry name" value="Fungal_lectin"/>
</dbReference>
<dbReference type="GO" id="GO:0004672">
    <property type="term" value="F:protein kinase activity"/>
    <property type="evidence" value="ECO:0007669"/>
    <property type="project" value="InterPro"/>
</dbReference>
<dbReference type="PRINTS" id="PR01415">
    <property type="entry name" value="ANKYRIN"/>
</dbReference>
<dbReference type="SUPFAM" id="SSF48403">
    <property type="entry name" value="Ankyrin repeat"/>
    <property type="match status" value="1"/>
</dbReference>
<dbReference type="Gene3D" id="1.10.510.10">
    <property type="entry name" value="Transferase(Phosphotransferase) domain 1"/>
    <property type="match status" value="1"/>
</dbReference>
<dbReference type="Gene3D" id="1.25.40.20">
    <property type="entry name" value="Ankyrin repeat-containing domain"/>
    <property type="match status" value="2"/>
</dbReference>
<feature type="repeat" description="ANK" evidence="6">
    <location>
        <begin position="91"/>
        <end position="129"/>
    </location>
</feature>
<proteinExistence type="inferred from homology"/>
<accession>A0A423V7I9</accession>
<dbReference type="InterPro" id="IPR002110">
    <property type="entry name" value="Ankyrin_rpt"/>
</dbReference>
<keyword evidence="3 7" id="KW-0547">Nucleotide-binding</keyword>
<evidence type="ECO:0000256" key="3">
    <source>
        <dbReference type="ARBA" id="ARBA00022741"/>
    </source>
</evidence>
<feature type="repeat" description="ANK" evidence="6">
    <location>
        <begin position="1"/>
        <end position="22"/>
    </location>
</feature>
<dbReference type="CDD" id="cd00180">
    <property type="entry name" value="PKc"/>
    <property type="match status" value="1"/>
</dbReference>
<dbReference type="PROSITE" id="PS50011">
    <property type="entry name" value="PROTEIN_KINASE_DOM"/>
    <property type="match status" value="1"/>
</dbReference>
<dbReference type="Pfam" id="PF07938">
    <property type="entry name" value="Fungal_lectin"/>
    <property type="match status" value="1"/>
</dbReference>
<dbReference type="PROSITE" id="PS00107">
    <property type="entry name" value="PROTEIN_KINASE_ATP"/>
    <property type="match status" value="1"/>
</dbReference>
<dbReference type="InterPro" id="IPR017441">
    <property type="entry name" value="Protein_kinase_ATP_BS"/>
</dbReference>
<evidence type="ECO:0000259" key="8">
    <source>
        <dbReference type="PROSITE" id="PS50011"/>
    </source>
</evidence>
<dbReference type="PROSITE" id="PS00108">
    <property type="entry name" value="PROTEIN_KINASE_ST"/>
    <property type="match status" value="1"/>
</dbReference>
<dbReference type="PANTHER" id="PTHR24171">
    <property type="entry name" value="ANKYRIN REPEAT DOMAIN-CONTAINING PROTEIN 39-RELATED"/>
    <property type="match status" value="1"/>
</dbReference>
<evidence type="ECO:0000256" key="2">
    <source>
        <dbReference type="ARBA" id="ARBA00022737"/>
    </source>
</evidence>
<dbReference type="Pfam" id="PF00023">
    <property type="entry name" value="Ank"/>
    <property type="match status" value="1"/>
</dbReference>
<evidence type="ECO:0000313" key="10">
    <source>
        <dbReference type="Proteomes" id="UP000283895"/>
    </source>
</evidence>
<dbReference type="SMART" id="SM00220">
    <property type="entry name" value="S_TKc"/>
    <property type="match status" value="1"/>
</dbReference>
<dbReference type="SUPFAM" id="SSF89372">
    <property type="entry name" value="Fucose-specific lectin"/>
    <property type="match status" value="1"/>
</dbReference>
<comment type="caution">
    <text evidence="9">The sequence shown here is derived from an EMBL/GenBank/DDBJ whole genome shotgun (WGS) entry which is preliminary data.</text>
</comment>
<name>A0A423V7I9_9PEZI</name>
<keyword evidence="5 6" id="KW-0040">ANK repeat</keyword>
<dbReference type="InterPro" id="IPR000719">
    <property type="entry name" value="Prot_kinase_dom"/>
</dbReference>
<organism evidence="9 10">
    <name type="scientific">Cytospora schulzeri</name>
    <dbReference type="NCBI Taxonomy" id="448051"/>
    <lineage>
        <taxon>Eukaryota</taxon>
        <taxon>Fungi</taxon>
        <taxon>Dikarya</taxon>
        <taxon>Ascomycota</taxon>
        <taxon>Pezizomycotina</taxon>
        <taxon>Sordariomycetes</taxon>
        <taxon>Sordariomycetidae</taxon>
        <taxon>Diaporthales</taxon>
        <taxon>Cytosporaceae</taxon>
        <taxon>Cytospora</taxon>
    </lineage>
</organism>
<dbReference type="GO" id="GO:0005524">
    <property type="term" value="F:ATP binding"/>
    <property type="evidence" value="ECO:0007669"/>
    <property type="project" value="UniProtKB-UniRule"/>
</dbReference>
<evidence type="ECO:0000256" key="7">
    <source>
        <dbReference type="PROSITE-ProRule" id="PRU10141"/>
    </source>
</evidence>
<dbReference type="Proteomes" id="UP000283895">
    <property type="component" value="Unassembled WGS sequence"/>
</dbReference>
<dbReference type="InterPro" id="IPR011009">
    <property type="entry name" value="Kinase-like_dom_sf"/>
</dbReference>
<evidence type="ECO:0000313" key="9">
    <source>
        <dbReference type="EMBL" id="ROV86723.1"/>
    </source>
</evidence>
<dbReference type="PANTHER" id="PTHR24171:SF9">
    <property type="entry name" value="ANKYRIN REPEAT DOMAIN-CONTAINING PROTEIN 39"/>
    <property type="match status" value="1"/>
</dbReference>
<dbReference type="PROSITE" id="PS50297">
    <property type="entry name" value="ANK_REP_REGION"/>
    <property type="match status" value="3"/>
</dbReference>
<dbReference type="SUPFAM" id="SSF56112">
    <property type="entry name" value="Protein kinase-like (PK-like)"/>
    <property type="match status" value="1"/>
</dbReference>
<protein>
    <recommendedName>
        <fullName evidence="8">Protein kinase domain-containing protein</fullName>
    </recommendedName>
</protein>
<evidence type="ECO:0000256" key="1">
    <source>
        <dbReference type="ARBA" id="ARBA00009042"/>
    </source>
</evidence>
<dbReference type="InterPro" id="IPR008271">
    <property type="entry name" value="Ser/Thr_kinase_AS"/>
</dbReference>
<dbReference type="SMART" id="SM00248">
    <property type="entry name" value="ANK"/>
    <property type="match status" value="3"/>
</dbReference>
<comment type="similarity">
    <text evidence="1">Belongs to the fungal fucose-specific lectin family.</text>
</comment>
<feature type="repeat" description="ANK" evidence="6">
    <location>
        <begin position="56"/>
        <end position="79"/>
    </location>
</feature>
<dbReference type="AlphaFoldDB" id="A0A423V7I9"/>
<feature type="domain" description="Protein kinase" evidence="8">
    <location>
        <begin position="294"/>
        <end position="664"/>
    </location>
</feature>
<dbReference type="EMBL" id="LKEA01000147">
    <property type="protein sequence ID" value="ROV86723.1"/>
    <property type="molecule type" value="Genomic_DNA"/>
</dbReference>
<keyword evidence="2" id="KW-0677">Repeat</keyword>
<evidence type="ECO:0000256" key="4">
    <source>
        <dbReference type="ARBA" id="ARBA00022840"/>
    </source>
</evidence>
<feature type="repeat" description="ANK" evidence="6">
    <location>
        <begin position="23"/>
        <end position="55"/>
    </location>
</feature>
<keyword evidence="4 7" id="KW-0067">ATP-binding</keyword>
<dbReference type="OrthoDB" id="248923at2759"/>
<dbReference type="Gene3D" id="2.120.10.70">
    <property type="entry name" value="Fucose-specific lectin"/>
    <property type="match status" value="1"/>
</dbReference>
<reference evidence="9 10" key="1">
    <citation type="submission" date="2015-09" db="EMBL/GenBank/DDBJ databases">
        <title>Host preference determinants of Valsa canker pathogens revealed by comparative genomics.</title>
        <authorList>
            <person name="Yin Z."/>
            <person name="Huang L."/>
        </authorList>
    </citation>
    <scope>NUCLEOTIDE SEQUENCE [LARGE SCALE GENOMIC DNA]</scope>
    <source>
        <strain evidence="9 10">03-1</strain>
    </source>
</reference>
<dbReference type="PROSITE" id="PS50088">
    <property type="entry name" value="ANK_REPEAT"/>
    <property type="match status" value="4"/>
</dbReference>
<keyword evidence="10" id="KW-1185">Reference proteome</keyword>
<dbReference type="InterPro" id="IPR036770">
    <property type="entry name" value="Ankyrin_rpt-contain_sf"/>
</dbReference>
<gene>
    <name evidence="9" type="ORF">VMCG_10946</name>
</gene>
<evidence type="ECO:0000256" key="6">
    <source>
        <dbReference type="PROSITE-ProRule" id="PRU00023"/>
    </source>
</evidence>
<dbReference type="Pfam" id="PF00069">
    <property type="entry name" value="Pkinase"/>
    <property type="match status" value="1"/>
</dbReference>
<feature type="binding site" evidence="7">
    <location>
        <position position="323"/>
    </location>
    <ligand>
        <name>ATP</name>
        <dbReference type="ChEBI" id="CHEBI:30616"/>
    </ligand>
</feature>
<dbReference type="Pfam" id="PF12796">
    <property type="entry name" value="Ank_2"/>
    <property type="match status" value="1"/>
</dbReference>